<name>D5CLS9_SIDLE</name>
<dbReference type="Pfam" id="PF08888">
    <property type="entry name" value="HopJ"/>
    <property type="match status" value="1"/>
</dbReference>
<dbReference type="OrthoDB" id="9790826at2"/>
<dbReference type="InterPro" id="IPR038604">
    <property type="entry name" value="HopJ_sf"/>
</dbReference>
<evidence type="ECO:0000313" key="1">
    <source>
        <dbReference type="EMBL" id="ADE12524.1"/>
    </source>
</evidence>
<sequence length="116" mass="12964">MELNAFLLQLNDKPDSVTFNHTITVIDSLYDFTPTSFRNGALLNEAGQNNGSCKLFSFARLHGLSQQQTLNCFGAYYRDDVLRHPDGSDHQNIRNFIKAGWAGIEFSGNALTPKKP</sequence>
<dbReference type="KEGG" id="slt:Slit_2296"/>
<reference evidence="1 2" key="1">
    <citation type="submission" date="2010-03" db="EMBL/GenBank/DDBJ databases">
        <title>Complete sequence of Sideroxydans lithotrophicus ES-1.</title>
        <authorList>
            <consortium name="US DOE Joint Genome Institute"/>
            <person name="Lucas S."/>
            <person name="Copeland A."/>
            <person name="Lapidus A."/>
            <person name="Cheng J.-F."/>
            <person name="Bruce D."/>
            <person name="Goodwin L."/>
            <person name="Pitluck S."/>
            <person name="Munk A.C."/>
            <person name="Detter J.C."/>
            <person name="Han C."/>
            <person name="Tapia R."/>
            <person name="Larimer F."/>
            <person name="Land M."/>
            <person name="Hauser L."/>
            <person name="Kyrpides N."/>
            <person name="Ivanova N."/>
            <person name="Emerson D."/>
            <person name="Woyke T."/>
        </authorList>
    </citation>
    <scope>NUCLEOTIDE SEQUENCE [LARGE SCALE GENOMIC DNA]</scope>
    <source>
        <strain evidence="1 2">ES-1</strain>
    </source>
</reference>
<dbReference type="STRING" id="580332.Slit_2296"/>
<evidence type="ECO:0000313" key="2">
    <source>
        <dbReference type="Proteomes" id="UP000001625"/>
    </source>
</evidence>
<dbReference type="InterPro" id="IPR014984">
    <property type="entry name" value="HopJ"/>
</dbReference>
<dbReference type="RefSeq" id="WP_013030422.1">
    <property type="nucleotide sequence ID" value="NC_013959.1"/>
</dbReference>
<dbReference type="eggNOG" id="ENOG5032RP0">
    <property type="taxonomic scope" value="Bacteria"/>
</dbReference>
<dbReference type="Gene3D" id="3.20.160.10">
    <property type="entry name" value="vpa0580 domain like"/>
    <property type="match status" value="1"/>
</dbReference>
<dbReference type="EMBL" id="CP001965">
    <property type="protein sequence ID" value="ADE12524.1"/>
    <property type="molecule type" value="Genomic_DNA"/>
</dbReference>
<protein>
    <submittedName>
        <fullName evidence="1">HopJ type III effector protein</fullName>
    </submittedName>
</protein>
<dbReference type="HOGENOM" id="CLU_121622_1_1_4"/>
<accession>D5CLS9</accession>
<gene>
    <name evidence="1" type="ordered locus">Slit_2296</name>
</gene>
<organism evidence="1 2">
    <name type="scientific">Sideroxydans lithotrophicus (strain ES-1)</name>
    <dbReference type="NCBI Taxonomy" id="580332"/>
    <lineage>
        <taxon>Bacteria</taxon>
        <taxon>Pseudomonadati</taxon>
        <taxon>Pseudomonadota</taxon>
        <taxon>Betaproteobacteria</taxon>
        <taxon>Nitrosomonadales</taxon>
        <taxon>Gallionellaceae</taxon>
        <taxon>Sideroxydans</taxon>
    </lineage>
</organism>
<keyword evidence="2" id="KW-1185">Reference proteome</keyword>
<proteinExistence type="predicted"/>
<dbReference type="AlphaFoldDB" id="D5CLS9"/>
<dbReference type="Proteomes" id="UP000001625">
    <property type="component" value="Chromosome"/>
</dbReference>